<evidence type="ECO:0000259" key="17">
    <source>
        <dbReference type="PROSITE" id="PS51021"/>
    </source>
</evidence>
<feature type="region of interest" description="Disordered" evidence="15">
    <location>
        <begin position="491"/>
        <end position="547"/>
    </location>
</feature>
<evidence type="ECO:0000313" key="19">
    <source>
        <dbReference type="Proteomes" id="UP000233120"/>
    </source>
</evidence>
<evidence type="ECO:0000256" key="7">
    <source>
        <dbReference type="ARBA" id="ARBA00023212"/>
    </source>
</evidence>
<dbReference type="InterPro" id="IPR003017">
    <property type="entry name" value="Amphiphysin_1"/>
</dbReference>
<gene>
    <name evidence="18" type="primary">AMPH</name>
</gene>
<dbReference type="Gene3D" id="1.20.1270.60">
    <property type="entry name" value="Arfaptin homology (AH) domain/BAR domain"/>
    <property type="match status" value="1"/>
</dbReference>
<dbReference type="PRINTS" id="PR01251">
    <property type="entry name" value="AMPHIPHYSIN"/>
</dbReference>
<dbReference type="PROSITE" id="PS50002">
    <property type="entry name" value="SH3"/>
    <property type="match status" value="1"/>
</dbReference>
<dbReference type="PANTHER" id="PTHR46514">
    <property type="entry name" value="AMPHIPHYSIN"/>
    <property type="match status" value="1"/>
</dbReference>
<comment type="subunit">
    <text evidence="11">Heterodimer with BIN1. Binds SH3GLB1. Interacts with REPS1 and SGIP1. Binds AP2A2. Interacts with AP2B1. Interacts with DNM1 and SYNJ1.</text>
</comment>
<evidence type="ECO:0000256" key="10">
    <source>
        <dbReference type="ARBA" id="ARBA00058978"/>
    </source>
</evidence>
<feature type="compositionally biased region" description="Basic and acidic residues" evidence="15">
    <location>
        <begin position="493"/>
        <end position="503"/>
    </location>
</feature>
<evidence type="ECO:0000256" key="4">
    <source>
        <dbReference type="ARBA" id="ARBA00023018"/>
    </source>
</evidence>
<feature type="domain" description="BAR" evidence="17">
    <location>
        <begin position="24"/>
        <end position="240"/>
    </location>
</feature>
<dbReference type="SUPFAM" id="SSF103657">
    <property type="entry name" value="BAR/IMD domain-like"/>
    <property type="match status" value="1"/>
</dbReference>
<dbReference type="InterPro" id="IPR027267">
    <property type="entry name" value="AH/BAR_dom_sf"/>
</dbReference>
<keyword evidence="3" id="KW-0963">Cytoplasm</keyword>
<keyword evidence="8" id="KW-0968">Cytoplasmic vesicle</keyword>
<proteinExistence type="predicted"/>
<keyword evidence="2 13" id="KW-0728">SH3 domain</keyword>
<evidence type="ECO:0000313" key="18">
    <source>
        <dbReference type="Ensembl" id="ENSMNEP00000017422.1"/>
    </source>
</evidence>
<dbReference type="SUPFAM" id="SSF50044">
    <property type="entry name" value="SH3-domain"/>
    <property type="match status" value="1"/>
</dbReference>
<dbReference type="CDD" id="cd07611">
    <property type="entry name" value="BAR_Amphiphysin_I_II"/>
    <property type="match status" value="1"/>
</dbReference>
<evidence type="ECO:0000256" key="8">
    <source>
        <dbReference type="ARBA" id="ARBA00023329"/>
    </source>
</evidence>
<feature type="region of interest" description="Disordered" evidence="15">
    <location>
        <begin position="244"/>
        <end position="312"/>
    </location>
</feature>
<dbReference type="FunFam" id="1.20.1270.60:FF:000013">
    <property type="entry name" value="Amphiphysin isoform 2"/>
    <property type="match status" value="1"/>
</dbReference>
<dbReference type="InterPro" id="IPR036028">
    <property type="entry name" value="SH3-like_dom_sf"/>
</dbReference>
<dbReference type="InterPro" id="IPR004148">
    <property type="entry name" value="BAR_dom"/>
</dbReference>
<name>A0A2K6C199_MACNE</name>
<dbReference type="AlphaFoldDB" id="A0A2K6C199"/>
<dbReference type="Ensembl" id="ENSMNET00000041649.1">
    <property type="protein sequence ID" value="ENSMNEP00000017422.1"/>
    <property type="gene ID" value="ENSMNEG00000032575.1"/>
</dbReference>
<evidence type="ECO:0000256" key="9">
    <source>
        <dbReference type="ARBA" id="ARBA00037838"/>
    </source>
</evidence>
<dbReference type="GO" id="GO:0005886">
    <property type="term" value="C:plasma membrane"/>
    <property type="evidence" value="ECO:0007669"/>
    <property type="project" value="TreeGrafter"/>
</dbReference>
<feature type="coiled-coil region" evidence="14">
    <location>
        <begin position="152"/>
        <end position="186"/>
    </location>
</feature>
<dbReference type="GO" id="GO:0005543">
    <property type="term" value="F:phospholipid binding"/>
    <property type="evidence" value="ECO:0007669"/>
    <property type="project" value="TreeGrafter"/>
</dbReference>
<comment type="function">
    <text evidence="10">May participate in mechanisms of regulated exocytosis in synapses and certain endocrine cell types. May control the properties of the membrane associated cytoskeleton.</text>
</comment>
<dbReference type="FunFam" id="2.30.30.40:FF:000103">
    <property type="entry name" value="Amphiphysin"/>
    <property type="match status" value="1"/>
</dbReference>
<dbReference type="PANTHER" id="PTHR46514:SF2">
    <property type="entry name" value="AMPHIPHYSIN"/>
    <property type="match status" value="1"/>
</dbReference>
<evidence type="ECO:0000256" key="3">
    <source>
        <dbReference type="ARBA" id="ARBA00022490"/>
    </source>
</evidence>
<evidence type="ECO:0000256" key="12">
    <source>
        <dbReference type="ARBA" id="ARBA00069352"/>
    </source>
</evidence>
<dbReference type="GO" id="GO:0030672">
    <property type="term" value="C:synaptic vesicle membrane"/>
    <property type="evidence" value="ECO:0007669"/>
    <property type="project" value="UniProtKB-SubCell"/>
</dbReference>
<dbReference type="Pfam" id="PF03114">
    <property type="entry name" value="BAR"/>
    <property type="match status" value="1"/>
</dbReference>
<keyword evidence="4" id="KW-0770">Synapse</keyword>
<dbReference type="SMART" id="SM00326">
    <property type="entry name" value="SH3"/>
    <property type="match status" value="1"/>
</dbReference>
<evidence type="ECO:0000256" key="6">
    <source>
        <dbReference type="ARBA" id="ARBA00023136"/>
    </source>
</evidence>
<dbReference type="CDD" id="cd12140">
    <property type="entry name" value="SH3_Amphiphysin_I"/>
    <property type="match status" value="1"/>
</dbReference>
<organism evidence="18 19">
    <name type="scientific">Macaca nemestrina</name>
    <name type="common">Pig-tailed macaque</name>
    <dbReference type="NCBI Taxonomy" id="9545"/>
    <lineage>
        <taxon>Eukaryota</taxon>
        <taxon>Metazoa</taxon>
        <taxon>Chordata</taxon>
        <taxon>Craniata</taxon>
        <taxon>Vertebrata</taxon>
        <taxon>Euteleostomi</taxon>
        <taxon>Mammalia</taxon>
        <taxon>Eutheria</taxon>
        <taxon>Euarchontoglires</taxon>
        <taxon>Primates</taxon>
        <taxon>Haplorrhini</taxon>
        <taxon>Catarrhini</taxon>
        <taxon>Cercopithecidae</taxon>
        <taxon>Cercopithecinae</taxon>
        <taxon>Macaca</taxon>
    </lineage>
</organism>
<dbReference type="InterPro" id="IPR001452">
    <property type="entry name" value="SH3_domain"/>
</dbReference>
<feature type="compositionally biased region" description="Pro residues" evidence="15">
    <location>
        <begin position="261"/>
        <end position="274"/>
    </location>
</feature>
<keyword evidence="5 14" id="KW-0175">Coiled coil</keyword>
<reference evidence="18" key="2">
    <citation type="submission" date="2025-09" db="UniProtKB">
        <authorList>
            <consortium name="Ensembl"/>
        </authorList>
    </citation>
    <scope>IDENTIFICATION</scope>
</reference>
<dbReference type="Gene3D" id="2.30.30.40">
    <property type="entry name" value="SH3 Domains"/>
    <property type="match status" value="1"/>
</dbReference>
<evidence type="ECO:0000256" key="5">
    <source>
        <dbReference type="ARBA" id="ARBA00023054"/>
    </source>
</evidence>
<dbReference type="OMA" id="VKMVGEX"/>
<dbReference type="PRINTS" id="PR01252">
    <property type="entry name" value="AMPHIPHYSIN1"/>
</dbReference>
<evidence type="ECO:0000259" key="16">
    <source>
        <dbReference type="PROSITE" id="PS50002"/>
    </source>
</evidence>
<feature type="domain" description="SH3" evidence="16">
    <location>
        <begin position="566"/>
        <end position="639"/>
    </location>
</feature>
<evidence type="ECO:0000256" key="11">
    <source>
        <dbReference type="ARBA" id="ARBA00064175"/>
    </source>
</evidence>
<comment type="subcellular location">
    <subcellularLocation>
        <location evidence="1">Cytoplasm</location>
        <location evidence="1">Cytoskeleton</location>
    </subcellularLocation>
    <subcellularLocation>
        <location evidence="9">Cytoplasmic vesicle</location>
        <location evidence="9">Secretory vesicle</location>
        <location evidence="9">Synaptic vesicle membrane</location>
        <topology evidence="9">Peripheral membrane protein</topology>
        <orientation evidence="9">Cytoplasmic side</orientation>
    </subcellularLocation>
</comment>
<keyword evidence="19" id="KW-1185">Reference proteome</keyword>
<dbReference type="PRINTS" id="PR00452">
    <property type="entry name" value="SH3DOMAIN"/>
</dbReference>
<evidence type="ECO:0000256" key="1">
    <source>
        <dbReference type="ARBA" id="ARBA00004245"/>
    </source>
</evidence>
<evidence type="ECO:0000256" key="15">
    <source>
        <dbReference type="SAM" id="MobiDB-lite"/>
    </source>
</evidence>
<evidence type="ECO:0000256" key="14">
    <source>
        <dbReference type="SAM" id="Coils"/>
    </source>
</evidence>
<dbReference type="Proteomes" id="UP000233120">
    <property type="component" value="Unassembled WGS sequence"/>
</dbReference>
<dbReference type="InterPro" id="IPR003005">
    <property type="entry name" value="Amphiphysin"/>
</dbReference>
<accession>A0A2K6C199</accession>
<reference evidence="18" key="1">
    <citation type="submission" date="2025-08" db="UniProtKB">
        <authorList>
            <consortium name="Ensembl"/>
        </authorList>
    </citation>
    <scope>IDENTIFICATION</scope>
</reference>
<evidence type="ECO:0000256" key="2">
    <source>
        <dbReference type="ARBA" id="ARBA00022443"/>
    </source>
</evidence>
<dbReference type="SMART" id="SM00721">
    <property type="entry name" value="BAR"/>
    <property type="match status" value="1"/>
</dbReference>
<protein>
    <recommendedName>
        <fullName evidence="12">Amphiphysin</fullName>
    </recommendedName>
</protein>
<sequence>MADIKTGIFAKNVQKRLNRAQEKVLQKLGKADETKDEQFEEYVQNFKRQEAEGTRLQRELRGYLAAIKGMQEASMKLTESLHEVYEPDWYGREDVKMVGEKCDVLWEDFHQKLVDGSLLTLDTYLGQFPDIKNRIAKRSRKLVDYDSARHHLEALQSSKRKDESRISKAEEEFQKAQKVFEEFNVDLQEELPSLWSRRVGFYVNTFKNVSSLEAKFHKEIAVLCHKLYEVMTKLGDQHADKAFTIQGAPSDSGPLRIAKTPSPPEEPSPLPSPTASPNHTLAPASPAPARPRSPSQTRKGPPVPPLPKVTPTKELRQENIISFFEDNFVPEISVTTPSQNEVPEVKKEETLLDLDFDPFKPEVTPAGSAGVAHSPMSQVSGASGGSFNGFTQPQDTSLFAMQTDQSMICNLIIPGADADAAVGTLVSAAEGAPGEEAEAEKATLPAGEGVSLEEAKIGTETEGAESAQAEAEELAATVPQEKVIPSVVIEPASNHEEEGEHEITIGAEPEETTEDTAPLGPTSETPELATEPKPLQDPQPMPSAPALGTADQLASVREASQELPPGFLYKVETLHDFEAANSDELTLQRGDVVLVVPSDSEADQDAGWLVGVKESDWLQYRDLATYKGLFPENFTRRLD</sequence>
<evidence type="ECO:0000256" key="13">
    <source>
        <dbReference type="PROSITE-ProRule" id="PRU00192"/>
    </source>
</evidence>
<dbReference type="Bgee" id="ENSMNEG00000032575">
    <property type="expression patterns" value="Expressed in temporal lobe and 2 other cell types or tissues"/>
</dbReference>
<dbReference type="PROSITE" id="PS51021">
    <property type="entry name" value="BAR"/>
    <property type="match status" value="1"/>
</dbReference>
<dbReference type="GeneTree" id="ENSGT00950000182882"/>
<keyword evidence="7" id="KW-0206">Cytoskeleton</keyword>
<dbReference type="GO" id="GO:0005856">
    <property type="term" value="C:cytoskeleton"/>
    <property type="evidence" value="ECO:0007669"/>
    <property type="project" value="UniProtKB-SubCell"/>
</dbReference>
<keyword evidence="6" id="KW-0472">Membrane</keyword>
<dbReference type="InterPro" id="IPR035470">
    <property type="entry name" value="Amphiphysin_I_SH3"/>
</dbReference>
<dbReference type="GO" id="GO:0048488">
    <property type="term" value="P:synaptic vesicle endocytosis"/>
    <property type="evidence" value="ECO:0007669"/>
    <property type="project" value="TreeGrafter"/>
</dbReference>